<protein>
    <submittedName>
        <fullName evidence="5">Uncharacterized protein</fullName>
    </submittedName>
</protein>
<dbReference type="SUPFAM" id="SSF53474">
    <property type="entry name" value="alpha/beta-Hydrolases"/>
    <property type="match status" value="1"/>
</dbReference>
<dbReference type="EMBL" id="LWHQ01000041">
    <property type="protein sequence ID" value="OAS21766.1"/>
    <property type="molecule type" value="Genomic_DNA"/>
</dbReference>
<dbReference type="STRING" id="427683.A5481_20675"/>
<evidence type="ECO:0000313" key="5">
    <source>
        <dbReference type="EMBL" id="OAS21766.1"/>
    </source>
</evidence>
<dbReference type="InterPro" id="IPR029058">
    <property type="entry name" value="AB_hydrolase_fold"/>
</dbReference>
<dbReference type="Pfam" id="PF24096">
    <property type="entry name" value="DUF7379"/>
    <property type="match status" value="1"/>
</dbReference>
<dbReference type="Pfam" id="PF24063">
    <property type="entry name" value="DUF7363"/>
    <property type="match status" value="1"/>
</dbReference>
<proteinExistence type="predicted"/>
<evidence type="ECO:0000259" key="2">
    <source>
        <dbReference type="Pfam" id="PF24062"/>
    </source>
</evidence>
<feature type="domain" description="DUF7379" evidence="4">
    <location>
        <begin position="227"/>
        <end position="422"/>
    </location>
</feature>
<accession>A0A179S4L9</accession>
<dbReference type="RefSeq" id="WP_053082533.1">
    <property type="nucleotide sequence ID" value="NZ_LWHQ01000041.1"/>
</dbReference>
<dbReference type="Pfam" id="PF24062">
    <property type="entry name" value="DUF7362"/>
    <property type="match status" value="1"/>
</dbReference>
<feature type="domain" description="DUF7363" evidence="3">
    <location>
        <begin position="792"/>
        <end position="897"/>
    </location>
</feature>
<comment type="caution">
    <text evidence="5">The sequence shown here is derived from an EMBL/GenBank/DDBJ whole genome shotgun (WGS) entry which is preliminary data.</text>
</comment>
<gene>
    <name evidence="5" type="ORF">A5481_20675</name>
</gene>
<dbReference type="AlphaFoldDB" id="A0A179S4L9"/>
<dbReference type="Gene3D" id="3.40.50.1820">
    <property type="entry name" value="alpha/beta hydrolase"/>
    <property type="match status" value="1"/>
</dbReference>
<dbReference type="Proteomes" id="UP000078316">
    <property type="component" value="Unassembled WGS sequence"/>
</dbReference>
<reference evidence="5 6" key="1">
    <citation type="submission" date="2016-04" db="EMBL/GenBank/DDBJ databases">
        <authorList>
            <person name="Evans L.H."/>
            <person name="Alamgir A."/>
            <person name="Owens N."/>
            <person name="Weber N.D."/>
            <person name="Virtaneva K."/>
            <person name="Barbian K."/>
            <person name="Babar A."/>
            <person name="Rosenke K."/>
        </authorList>
    </citation>
    <scope>NUCLEOTIDE SEQUENCE [LARGE SCALE GENOMIC DNA]</scope>
    <source>
        <strain evidence="5 6">PMB02</strain>
    </source>
</reference>
<feature type="domain" description="DUF7362" evidence="2">
    <location>
        <begin position="50"/>
        <end position="174"/>
    </location>
</feature>
<sequence length="998" mass="104229">MAVTTSPNGVAVTAPDLVDVVFEAPARPAQRAGGPGRRPIAGRVAGPIPMAAASLDAELLEALARQDLSLAETVHLRTGPAMATRRSLPQEASARLTVPVGPGEDAVVLLEQAEVYSWSLPAARLAVPAGARRAGGAVDQVAFDLPLGPVAPDRTDRRMLGGALLAPVRAYVFRFVGRRLVDGAVRIQEHNVRPGLVRIAGRDPAAWAAGEPIVPAAPKAGGRHRVLLAIHGTFSSTAGGFGQLGPTAWGGAFLNACQARYDLVLGYDHRTLSETPAENAVALLAALRGLDWGGGAAPEIDVVAHSRGGLVARWLIEALAPGSGWGAVFRRAILVGATNGGTELARPENWSAFLDLYTNLAVAACRALTFLPQAAPVATILAETIATLGEFVKQIPLSGLDSGVAPGLFAMTPDNPFLKDLNGLQPGQFAAADAIYHVVSSSFAPTLFGTDHQPKEFPLRLVQVLGSSTVTALMRGAENDLVVDTPSMSAIDSAFGDFVRDTLHFAASPQIYHTNYFARPEVVNALTRWLDLAAADVPAAGARRGGGRAPAALPELGRGRTDLPAAVETDILVADPARNAPEFLAELAAKAPSFVVLESGGPESGRLAHVFDPSELTTVLDGAAGPVASALGLPDRTGDVVVPASRIARATGRGQSVFPSGLTASRDRLTRLVVSSEAGPVGVVPNAAEVVLDGDIGSLAAGVAASTDRILTRRAMPTFTWSGTARLEGGQFGGGRPRPGGTSPIQGRRGLAAEGGSPAPSLPDTVTPLAQDSSPSPDDQPGPETAECHIQAESPSKVKVGATLTVSVAVSRTAIEATMAENAMGIAVVDPGRPITINVLPKTGFTFGNDEEPAEIRLPPVGKVEQIYFDLKAAETGKGEIWVVARQGKLPLLTLKLEPEVIAAKARASTKKLSRGASASLVRGPDPDHTLTIIEVERTEAGTTFRFEFNSPILDKIQIDKIRVPGNRDIFVEELYHEIENYWINNSRDADNFRAFSA</sequence>
<name>A0A179S4L9_9HYPH</name>
<feature type="region of interest" description="Disordered" evidence="1">
    <location>
        <begin position="722"/>
        <end position="786"/>
    </location>
</feature>
<evidence type="ECO:0000259" key="3">
    <source>
        <dbReference type="Pfam" id="PF24063"/>
    </source>
</evidence>
<evidence type="ECO:0000256" key="1">
    <source>
        <dbReference type="SAM" id="MobiDB-lite"/>
    </source>
</evidence>
<dbReference type="InterPro" id="IPR055786">
    <property type="entry name" value="DUF7362"/>
</dbReference>
<organism evidence="5 6">
    <name type="scientific">Methylobacterium platani</name>
    <dbReference type="NCBI Taxonomy" id="427683"/>
    <lineage>
        <taxon>Bacteria</taxon>
        <taxon>Pseudomonadati</taxon>
        <taxon>Pseudomonadota</taxon>
        <taxon>Alphaproteobacteria</taxon>
        <taxon>Hyphomicrobiales</taxon>
        <taxon>Methylobacteriaceae</taxon>
        <taxon>Methylobacterium</taxon>
    </lineage>
</organism>
<evidence type="ECO:0000313" key="6">
    <source>
        <dbReference type="Proteomes" id="UP000078316"/>
    </source>
</evidence>
<evidence type="ECO:0000259" key="4">
    <source>
        <dbReference type="Pfam" id="PF24096"/>
    </source>
</evidence>
<dbReference type="InterPro" id="IPR055803">
    <property type="entry name" value="DUF7379"/>
</dbReference>
<dbReference type="InterPro" id="IPR055787">
    <property type="entry name" value="DUF7363"/>
</dbReference>